<feature type="transmembrane region" description="Helical" evidence="1">
    <location>
        <begin position="418"/>
        <end position="438"/>
    </location>
</feature>
<feature type="transmembrane region" description="Helical" evidence="1">
    <location>
        <begin position="123"/>
        <end position="143"/>
    </location>
</feature>
<dbReference type="InterPro" id="IPR050623">
    <property type="entry name" value="Glucan_succinyl_AcylTrfase"/>
</dbReference>
<protein>
    <recommendedName>
        <fullName evidence="2">Acyltransferase 3 domain-containing protein</fullName>
    </recommendedName>
</protein>
<keyword evidence="1" id="KW-0812">Transmembrane</keyword>
<feature type="transmembrane region" description="Helical" evidence="1">
    <location>
        <begin position="155"/>
        <end position="173"/>
    </location>
</feature>
<dbReference type="AlphaFoldDB" id="A0A7S2SEZ7"/>
<feature type="transmembrane region" description="Helical" evidence="1">
    <location>
        <begin position="293"/>
        <end position="313"/>
    </location>
</feature>
<feature type="transmembrane region" description="Helical" evidence="1">
    <location>
        <begin position="7"/>
        <end position="27"/>
    </location>
</feature>
<gene>
    <name evidence="3" type="ORF">QSP1433_LOCUS13453</name>
</gene>
<reference evidence="3" key="1">
    <citation type="submission" date="2021-01" db="EMBL/GenBank/DDBJ databases">
        <authorList>
            <person name="Corre E."/>
            <person name="Pelletier E."/>
            <person name="Niang G."/>
            <person name="Scheremetjew M."/>
            <person name="Finn R."/>
            <person name="Kale V."/>
            <person name="Holt S."/>
            <person name="Cochrane G."/>
            <person name="Meng A."/>
            <person name="Brown T."/>
            <person name="Cohen L."/>
        </authorList>
    </citation>
    <scope>NUCLEOTIDE SEQUENCE</scope>
    <source>
        <strain evidence="3">NY070348D</strain>
    </source>
</reference>
<sequence length="494" mass="54961">MDFVVDSVAVFDWVLLSFVLLGVAFFVSPLGNRYETQATCPDDSGLEEGNKPAEPVVSKPRVRLYYLDNIKSVLTEVVLLFHVSSLMKQHNGGGPVWDADGVPLGAYVNSSAGQFATGFQHGFSAFFMPVFFFISGCFTPSSYRKKGAFGFLKDKFIRLGIPVLLVIFVLSPLNRAVNSVSTSTIPGNNGFSHDWFFDSYYGFNLYFASAGPCWFVRALLVFNCMYALIQKCCKVQGPSEPWSAKKSLLVYLSLFFIVFVLTLLLMTAEASGKLSWASGFGGMWKTFFQTPNLSFANMAMFGLGCVAKDNLWLTSVTELGKKTRVVGTLLFFGILIGCILQQAISPGDSDTFLQLDSFPLPVSSSTNVTFTAALKRSLGTSFGPPFFTFVLCPLCIVSAFCLMNFTNKFTQFLSANAYAVYFLHMVFLPIGMLLAWYMTSAKYHIPMEWTPMQNTEFAAGWMWLMLIFQYIFITLVTWSSAYVMRKIPGATRVF</sequence>
<keyword evidence="1" id="KW-0472">Membrane</keyword>
<dbReference type="InterPro" id="IPR002656">
    <property type="entry name" value="Acyl_transf_3_dom"/>
</dbReference>
<evidence type="ECO:0000256" key="1">
    <source>
        <dbReference type="SAM" id="Phobius"/>
    </source>
</evidence>
<proteinExistence type="predicted"/>
<accession>A0A7S2SEZ7</accession>
<dbReference type="Pfam" id="PF01757">
    <property type="entry name" value="Acyl_transf_3"/>
    <property type="match status" value="1"/>
</dbReference>
<dbReference type="PANTHER" id="PTHR36927">
    <property type="entry name" value="BLR4337 PROTEIN"/>
    <property type="match status" value="1"/>
</dbReference>
<evidence type="ECO:0000313" key="3">
    <source>
        <dbReference type="EMBL" id="CAD9698117.1"/>
    </source>
</evidence>
<organism evidence="3">
    <name type="scientific">Mucochytrium quahogii</name>
    <dbReference type="NCBI Taxonomy" id="96639"/>
    <lineage>
        <taxon>Eukaryota</taxon>
        <taxon>Sar</taxon>
        <taxon>Stramenopiles</taxon>
        <taxon>Bigyra</taxon>
        <taxon>Labyrinthulomycetes</taxon>
        <taxon>Thraustochytrida</taxon>
        <taxon>Thraustochytriidae</taxon>
        <taxon>Mucochytrium</taxon>
    </lineage>
</organism>
<feature type="transmembrane region" description="Helical" evidence="1">
    <location>
        <begin position="205"/>
        <end position="228"/>
    </location>
</feature>
<feature type="transmembrane region" description="Helical" evidence="1">
    <location>
        <begin position="248"/>
        <end position="268"/>
    </location>
</feature>
<feature type="transmembrane region" description="Helical" evidence="1">
    <location>
        <begin position="386"/>
        <end position="406"/>
    </location>
</feature>
<feature type="domain" description="Acyltransferase 3" evidence="2">
    <location>
        <begin position="65"/>
        <end position="477"/>
    </location>
</feature>
<dbReference type="EMBL" id="HBHK01021118">
    <property type="protein sequence ID" value="CAD9698117.1"/>
    <property type="molecule type" value="Transcribed_RNA"/>
</dbReference>
<dbReference type="GO" id="GO:0016747">
    <property type="term" value="F:acyltransferase activity, transferring groups other than amino-acyl groups"/>
    <property type="evidence" value="ECO:0007669"/>
    <property type="project" value="InterPro"/>
</dbReference>
<feature type="transmembrane region" description="Helical" evidence="1">
    <location>
        <begin position="458"/>
        <end position="478"/>
    </location>
</feature>
<evidence type="ECO:0000259" key="2">
    <source>
        <dbReference type="Pfam" id="PF01757"/>
    </source>
</evidence>
<keyword evidence="1" id="KW-1133">Transmembrane helix</keyword>
<name>A0A7S2SEZ7_9STRA</name>
<feature type="transmembrane region" description="Helical" evidence="1">
    <location>
        <begin position="325"/>
        <end position="344"/>
    </location>
</feature>